<dbReference type="OrthoDB" id="3270372at2759"/>
<dbReference type="Pfam" id="PF01753">
    <property type="entry name" value="zf-MYND"/>
    <property type="match status" value="1"/>
</dbReference>
<evidence type="ECO:0000313" key="7">
    <source>
        <dbReference type="Proteomes" id="UP000239899"/>
    </source>
</evidence>
<dbReference type="InterPro" id="IPR002893">
    <property type="entry name" value="Znf_MYND"/>
</dbReference>
<protein>
    <submittedName>
        <fullName evidence="6">Histone-lysine N-methyltransferase SET domain containing</fullName>
    </submittedName>
</protein>
<dbReference type="Gene3D" id="6.10.140.2220">
    <property type="match status" value="1"/>
</dbReference>
<evidence type="ECO:0000259" key="5">
    <source>
        <dbReference type="PROSITE" id="PS50865"/>
    </source>
</evidence>
<dbReference type="GO" id="GO:0008168">
    <property type="term" value="F:methyltransferase activity"/>
    <property type="evidence" value="ECO:0007669"/>
    <property type="project" value="UniProtKB-KW"/>
</dbReference>
<evidence type="ECO:0000256" key="2">
    <source>
        <dbReference type="ARBA" id="ARBA00022771"/>
    </source>
</evidence>
<evidence type="ECO:0000256" key="1">
    <source>
        <dbReference type="ARBA" id="ARBA00022723"/>
    </source>
</evidence>
<accession>A0A2P6TCT8</accession>
<proteinExistence type="predicted"/>
<keyword evidence="2 4" id="KW-0863">Zinc-finger</keyword>
<name>A0A2P6TCT8_CHLSO</name>
<dbReference type="GO" id="GO:0032259">
    <property type="term" value="P:methylation"/>
    <property type="evidence" value="ECO:0007669"/>
    <property type="project" value="UniProtKB-KW"/>
</dbReference>
<evidence type="ECO:0000256" key="4">
    <source>
        <dbReference type="PROSITE-ProRule" id="PRU00134"/>
    </source>
</evidence>
<dbReference type="SUPFAM" id="SSF144232">
    <property type="entry name" value="HIT/MYND zinc finger-like"/>
    <property type="match status" value="1"/>
</dbReference>
<dbReference type="GO" id="GO:0008270">
    <property type="term" value="F:zinc ion binding"/>
    <property type="evidence" value="ECO:0007669"/>
    <property type="project" value="UniProtKB-KW"/>
</dbReference>
<dbReference type="Proteomes" id="UP000239899">
    <property type="component" value="Unassembled WGS sequence"/>
</dbReference>
<dbReference type="AlphaFoldDB" id="A0A2P6TCT8"/>
<evidence type="ECO:0000313" key="6">
    <source>
        <dbReference type="EMBL" id="PRW20463.1"/>
    </source>
</evidence>
<dbReference type="PROSITE" id="PS50865">
    <property type="entry name" value="ZF_MYND_2"/>
    <property type="match status" value="1"/>
</dbReference>
<keyword evidence="7" id="KW-1185">Reference proteome</keyword>
<organism evidence="6 7">
    <name type="scientific">Chlorella sorokiniana</name>
    <name type="common">Freshwater green alga</name>
    <dbReference type="NCBI Taxonomy" id="3076"/>
    <lineage>
        <taxon>Eukaryota</taxon>
        <taxon>Viridiplantae</taxon>
        <taxon>Chlorophyta</taxon>
        <taxon>core chlorophytes</taxon>
        <taxon>Trebouxiophyceae</taxon>
        <taxon>Chlorellales</taxon>
        <taxon>Chlorellaceae</taxon>
        <taxon>Chlorella clade</taxon>
        <taxon>Chlorella</taxon>
    </lineage>
</organism>
<sequence>MPAPAAGDAMMATGQQIATLLDGMARQLQAGTLDGSYYASMPGLCSTGPQQLSSSERQAVTSLSGAWVRQARAAQADGPAHGNRGGFNLIAAQTWVMYDLTNLAAASGAMGVFAAQHAPVEAVVPWLAAASHLLERLMHTAAGSGDLHTGRFGALLTYCKCLQTLFLDEYARLPQQLLHSASDAAALSRQLCRGAHFLAQADAASPVAAALGQAEVPLFVGFFIYALRLLGKDGGFSLEQDPPTAAHVLSDAFELAAAHPCLQATCLGHPALPALLERCAAEEDIPPEGQAAGDTATRLRSLLDGLLSQAAERSAAEQEQGSPTQLQAAAANLSRLLAALHSSGGDAEGGSSPTQPQQLRQLASPVLLQQAAALAAALAAQTEPTQEQQAADALALARAVAAAPGCNNLACPDWTGEADRLELCEACRTARYCSARCQREAWRAGGHRQCCAALAAERAGERQA</sequence>
<gene>
    <name evidence="6" type="ORF">C2E21_8966</name>
</gene>
<feature type="domain" description="MYND-type" evidence="5">
    <location>
        <begin position="408"/>
        <end position="451"/>
    </location>
</feature>
<keyword evidence="1" id="KW-0479">Metal-binding</keyword>
<comment type="caution">
    <text evidence="6">The sequence shown here is derived from an EMBL/GenBank/DDBJ whole genome shotgun (WGS) entry which is preliminary data.</text>
</comment>
<keyword evidence="3" id="KW-0862">Zinc</keyword>
<evidence type="ECO:0000256" key="3">
    <source>
        <dbReference type="ARBA" id="ARBA00022833"/>
    </source>
</evidence>
<dbReference type="EMBL" id="LHPG02000023">
    <property type="protein sequence ID" value="PRW20463.1"/>
    <property type="molecule type" value="Genomic_DNA"/>
</dbReference>
<reference evidence="6 7" key="1">
    <citation type="journal article" date="2018" name="Plant J.">
        <title>Genome sequences of Chlorella sorokiniana UTEX 1602 and Micractinium conductrix SAG 241.80: implications to maltose excretion by a green alga.</title>
        <authorList>
            <person name="Arriola M.B."/>
            <person name="Velmurugan N."/>
            <person name="Zhang Y."/>
            <person name="Plunkett M.H."/>
            <person name="Hondzo H."/>
            <person name="Barney B.M."/>
        </authorList>
    </citation>
    <scope>NUCLEOTIDE SEQUENCE [LARGE SCALE GENOMIC DNA]</scope>
    <source>
        <strain evidence="7">UTEX 1602</strain>
    </source>
</reference>